<reference evidence="1 2" key="1">
    <citation type="submission" date="2024-01" db="EMBL/GenBank/DDBJ databases">
        <authorList>
            <person name="Waweru B."/>
        </authorList>
    </citation>
    <scope>NUCLEOTIDE SEQUENCE [LARGE SCALE GENOMIC DNA]</scope>
</reference>
<evidence type="ECO:0000313" key="1">
    <source>
        <dbReference type="EMBL" id="CAK7323769.1"/>
    </source>
</evidence>
<dbReference type="AlphaFoldDB" id="A0AAV1QUH0"/>
<dbReference type="EMBL" id="CAWUPB010000131">
    <property type="protein sequence ID" value="CAK7323769.1"/>
    <property type="molecule type" value="Genomic_DNA"/>
</dbReference>
<dbReference type="Proteomes" id="UP001314170">
    <property type="component" value="Unassembled WGS sequence"/>
</dbReference>
<sequence length="68" mass="8092">MRGGRIVRYLAEHRQLCYQKPPPVNILLPEAVNESAKEQRGPIDELHPTINTHSYYHKDYWMEYIVLL</sequence>
<proteinExistence type="predicted"/>
<evidence type="ECO:0000313" key="2">
    <source>
        <dbReference type="Proteomes" id="UP001314170"/>
    </source>
</evidence>
<name>A0AAV1QUH0_9ROSI</name>
<protein>
    <submittedName>
        <fullName evidence="1">Uncharacterized protein</fullName>
    </submittedName>
</protein>
<comment type="caution">
    <text evidence="1">The sequence shown here is derived from an EMBL/GenBank/DDBJ whole genome shotgun (WGS) entry which is preliminary data.</text>
</comment>
<keyword evidence="2" id="KW-1185">Reference proteome</keyword>
<accession>A0AAV1QUH0</accession>
<gene>
    <name evidence="1" type="ORF">DCAF_LOCUS1399</name>
</gene>
<organism evidence="1 2">
    <name type="scientific">Dovyalis caffra</name>
    <dbReference type="NCBI Taxonomy" id="77055"/>
    <lineage>
        <taxon>Eukaryota</taxon>
        <taxon>Viridiplantae</taxon>
        <taxon>Streptophyta</taxon>
        <taxon>Embryophyta</taxon>
        <taxon>Tracheophyta</taxon>
        <taxon>Spermatophyta</taxon>
        <taxon>Magnoliopsida</taxon>
        <taxon>eudicotyledons</taxon>
        <taxon>Gunneridae</taxon>
        <taxon>Pentapetalae</taxon>
        <taxon>rosids</taxon>
        <taxon>fabids</taxon>
        <taxon>Malpighiales</taxon>
        <taxon>Salicaceae</taxon>
        <taxon>Flacourtieae</taxon>
        <taxon>Dovyalis</taxon>
    </lineage>
</organism>